<dbReference type="EMBL" id="CP139781">
    <property type="protein sequence ID" value="WRQ89907.1"/>
    <property type="molecule type" value="Genomic_DNA"/>
</dbReference>
<reference evidence="1 2" key="2">
    <citation type="submission" date="2023-12" db="EMBL/GenBank/DDBJ databases">
        <title>Description of an unclassified Opitutus bacterium of Verrucomicrobiota.</title>
        <authorList>
            <person name="Zhang D.-F."/>
        </authorList>
    </citation>
    <scope>NUCLEOTIDE SEQUENCE [LARGE SCALE GENOMIC DNA]</scope>
    <source>
        <strain evidence="1 2">WL0086</strain>
    </source>
</reference>
<organism evidence="1 2">
    <name type="scientific">Actomonas aquatica</name>
    <dbReference type="NCBI Taxonomy" id="2866162"/>
    <lineage>
        <taxon>Bacteria</taxon>
        <taxon>Pseudomonadati</taxon>
        <taxon>Verrucomicrobiota</taxon>
        <taxon>Opitutia</taxon>
        <taxon>Opitutales</taxon>
        <taxon>Opitutaceae</taxon>
        <taxon>Actomonas</taxon>
    </lineage>
</organism>
<evidence type="ECO:0000313" key="1">
    <source>
        <dbReference type="EMBL" id="WRQ89907.1"/>
    </source>
</evidence>
<evidence type="ECO:0000313" key="2">
    <source>
        <dbReference type="Proteomes" id="UP000738431"/>
    </source>
</evidence>
<keyword evidence="2" id="KW-1185">Reference proteome</keyword>
<gene>
    <name evidence="1" type="ORF">K1X11_010860</name>
</gene>
<accession>A0ABZ1CDZ7</accession>
<proteinExistence type="predicted"/>
<reference evidence="1 2" key="1">
    <citation type="submission" date="2021-08" db="EMBL/GenBank/DDBJ databases">
        <authorList>
            <person name="Zhang D."/>
            <person name="Zhang A."/>
            <person name="Wang L."/>
        </authorList>
    </citation>
    <scope>NUCLEOTIDE SEQUENCE [LARGE SCALE GENOMIC DNA]</scope>
    <source>
        <strain evidence="1 2">WL0086</strain>
    </source>
</reference>
<dbReference type="Proteomes" id="UP000738431">
    <property type="component" value="Chromosome"/>
</dbReference>
<name>A0ABZ1CDZ7_9BACT</name>
<protein>
    <submittedName>
        <fullName evidence="1">Uncharacterized protein</fullName>
    </submittedName>
</protein>
<sequence length="119" mass="12510">MNPTTARLICTALAAIINLLLIANWEKDVEINARSAMHKAQAADGSIDYAVLDRELRQSSPSASMALLPFGSIGVAGNGGALPHWARFAQALLWAAGAWLASGLLFRSQPSAHTALSSI</sequence>
<dbReference type="RefSeq" id="WP_221032364.1">
    <property type="nucleotide sequence ID" value="NZ_CP139781.1"/>
</dbReference>